<evidence type="ECO:0000313" key="4">
    <source>
        <dbReference type="EMBL" id="KAG8518133.1"/>
    </source>
</evidence>
<dbReference type="GO" id="GO:0019901">
    <property type="term" value="F:protein kinase binding"/>
    <property type="evidence" value="ECO:0007669"/>
    <property type="project" value="TreeGrafter"/>
</dbReference>
<evidence type="ECO:0000256" key="2">
    <source>
        <dbReference type="SAM" id="MobiDB-lite"/>
    </source>
</evidence>
<gene>
    <name evidence="4" type="ORF">J0S82_017279</name>
</gene>
<dbReference type="InterPro" id="IPR012461">
    <property type="entry name" value="SACK1"/>
</dbReference>
<feature type="compositionally biased region" description="Basic and acidic residues" evidence="2">
    <location>
        <begin position="150"/>
        <end position="162"/>
    </location>
</feature>
<dbReference type="PANTHER" id="PTHR16181">
    <property type="entry name" value="PROTEIN FAM83A-RELATED"/>
    <property type="match status" value="1"/>
</dbReference>
<evidence type="ECO:0000313" key="5">
    <source>
        <dbReference type="Proteomes" id="UP000700334"/>
    </source>
</evidence>
<dbReference type="Pfam" id="PF07894">
    <property type="entry name" value="SACK1"/>
    <property type="match status" value="1"/>
</dbReference>
<reference evidence="4" key="1">
    <citation type="journal article" date="2021" name="Evol. Appl.">
        <title>The genome of the Pyrenean desman and the effects of bottlenecks and inbreeding on the genomic landscape of an endangered species.</title>
        <authorList>
            <person name="Escoda L."/>
            <person name="Castresana J."/>
        </authorList>
    </citation>
    <scope>NUCLEOTIDE SEQUENCE</scope>
    <source>
        <strain evidence="4">IBE-C5619</strain>
    </source>
</reference>
<dbReference type="InterPro" id="IPR050944">
    <property type="entry name" value="FAM83"/>
</dbReference>
<dbReference type="EMBL" id="JAGFMF010011640">
    <property type="protein sequence ID" value="KAG8518133.1"/>
    <property type="molecule type" value="Genomic_DNA"/>
</dbReference>
<dbReference type="OrthoDB" id="6103632at2759"/>
<feature type="region of interest" description="Disordered" evidence="2">
    <location>
        <begin position="83"/>
        <end position="103"/>
    </location>
</feature>
<sequence>MDRNLLLLLTGQYVEPFDMEFRELYAISEEVDLCRQLGLGGAGWLGHDYSSTVARKLINPKYSLVTAGRQPPGEMMRWAVRQQKEAGGDPQGQEEGGGGSESAKRLESFLNDLVTLEQVLPPVEPLNLKAGMHVDPKHKPREAPAQNSKGETDNREAKESKKWFPSRRKKPTQPNGVAGSLCTETADGELLVGRRPKEGTCTDPSGEASGPQACSWHSRWWGGLGAGGALLHLHYPPVAWSQTLRALQGEPCH</sequence>
<keyword evidence="5" id="KW-1185">Reference proteome</keyword>
<evidence type="ECO:0000259" key="3">
    <source>
        <dbReference type="Pfam" id="PF07894"/>
    </source>
</evidence>
<comment type="caution">
    <text evidence="4">The sequence shown here is derived from an EMBL/GenBank/DDBJ whole genome shotgun (WGS) entry which is preliminary data.</text>
</comment>
<accession>A0A8J6ABQ5</accession>
<protein>
    <submittedName>
        <fullName evidence="4">Protein FAM83F</fullName>
    </submittedName>
</protein>
<organism evidence="4 5">
    <name type="scientific">Galemys pyrenaicus</name>
    <name type="common">Iberian desman</name>
    <name type="synonym">Pyrenean desman</name>
    <dbReference type="NCBI Taxonomy" id="202257"/>
    <lineage>
        <taxon>Eukaryota</taxon>
        <taxon>Metazoa</taxon>
        <taxon>Chordata</taxon>
        <taxon>Craniata</taxon>
        <taxon>Vertebrata</taxon>
        <taxon>Euteleostomi</taxon>
        <taxon>Mammalia</taxon>
        <taxon>Eutheria</taxon>
        <taxon>Laurasiatheria</taxon>
        <taxon>Eulipotyphla</taxon>
        <taxon>Talpidae</taxon>
        <taxon>Galemys</taxon>
    </lineage>
</organism>
<comment type="similarity">
    <text evidence="1">Belongs to the FAM83 family.</text>
</comment>
<evidence type="ECO:0000256" key="1">
    <source>
        <dbReference type="ARBA" id="ARBA00006937"/>
    </source>
</evidence>
<feature type="region of interest" description="Disordered" evidence="2">
    <location>
        <begin position="129"/>
        <end position="181"/>
    </location>
</feature>
<dbReference type="GO" id="GO:0007165">
    <property type="term" value="P:signal transduction"/>
    <property type="evidence" value="ECO:0007669"/>
    <property type="project" value="TreeGrafter"/>
</dbReference>
<dbReference type="Proteomes" id="UP000700334">
    <property type="component" value="Unassembled WGS sequence"/>
</dbReference>
<dbReference type="PANTHER" id="PTHR16181:SF29">
    <property type="entry name" value="PROTEIN FAM83A-RELATED"/>
    <property type="match status" value="1"/>
</dbReference>
<name>A0A8J6ABQ5_GALPY</name>
<feature type="domain" description="Scaffolding anchor of CK1" evidence="3">
    <location>
        <begin position="1"/>
        <end position="29"/>
    </location>
</feature>
<proteinExistence type="inferred from homology"/>
<dbReference type="AlphaFoldDB" id="A0A8J6ABQ5"/>